<reference evidence="2 3" key="1">
    <citation type="submission" date="2021-06" db="EMBL/GenBank/DDBJ databases">
        <title>Caerostris extrusa draft genome.</title>
        <authorList>
            <person name="Kono N."/>
            <person name="Arakawa K."/>
        </authorList>
    </citation>
    <scope>NUCLEOTIDE SEQUENCE [LARGE SCALE GENOMIC DNA]</scope>
</reference>
<accession>A0AAV4RZI9</accession>
<dbReference type="EMBL" id="BPLR01008650">
    <property type="protein sequence ID" value="GIY26241.1"/>
    <property type="molecule type" value="Genomic_DNA"/>
</dbReference>
<evidence type="ECO:0000313" key="3">
    <source>
        <dbReference type="Proteomes" id="UP001054945"/>
    </source>
</evidence>
<proteinExistence type="predicted"/>
<keyword evidence="3" id="KW-1185">Reference proteome</keyword>
<protein>
    <submittedName>
        <fullName evidence="2">Uncharacterized protein</fullName>
    </submittedName>
</protein>
<feature type="compositionally biased region" description="Basic and acidic residues" evidence="1">
    <location>
        <begin position="75"/>
        <end position="86"/>
    </location>
</feature>
<evidence type="ECO:0000256" key="1">
    <source>
        <dbReference type="SAM" id="MobiDB-lite"/>
    </source>
</evidence>
<dbReference type="AlphaFoldDB" id="A0AAV4RZI9"/>
<sequence length="184" mass="20602">MVMCVHTSSLLGLGKVELNISSHANVGRSLSKDVAECRFVTRNRLLLLPAIKIGVGFICIRVGTPTQKIVTKEPSSFREKHTLRENEENDVWPHRPQGPLNQRRSQNTHPCFFRKTVKFPAPLFGKEIRRMVMCVLSPLSLGVDGGERGTGGVEFFLSCKCSLLKAVAECRFVARNRLLLLRAM</sequence>
<gene>
    <name evidence="2" type="ORF">CEXT_202641</name>
</gene>
<feature type="region of interest" description="Disordered" evidence="1">
    <location>
        <begin position="73"/>
        <end position="106"/>
    </location>
</feature>
<dbReference type="Proteomes" id="UP001054945">
    <property type="component" value="Unassembled WGS sequence"/>
</dbReference>
<name>A0AAV4RZI9_CAEEX</name>
<organism evidence="2 3">
    <name type="scientific">Caerostris extrusa</name>
    <name type="common">Bark spider</name>
    <name type="synonym">Caerostris bankana</name>
    <dbReference type="NCBI Taxonomy" id="172846"/>
    <lineage>
        <taxon>Eukaryota</taxon>
        <taxon>Metazoa</taxon>
        <taxon>Ecdysozoa</taxon>
        <taxon>Arthropoda</taxon>
        <taxon>Chelicerata</taxon>
        <taxon>Arachnida</taxon>
        <taxon>Araneae</taxon>
        <taxon>Araneomorphae</taxon>
        <taxon>Entelegynae</taxon>
        <taxon>Araneoidea</taxon>
        <taxon>Araneidae</taxon>
        <taxon>Caerostris</taxon>
    </lineage>
</organism>
<evidence type="ECO:0000313" key="2">
    <source>
        <dbReference type="EMBL" id="GIY26241.1"/>
    </source>
</evidence>
<comment type="caution">
    <text evidence="2">The sequence shown here is derived from an EMBL/GenBank/DDBJ whole genome shotgun (WGS) entry which is preliminary data.</text>
</comment>